<dbReference type="GO" id="GO:0035999">
    <property type="term" value="P:tetrahydrofolate interconversion"/>
    <property type="evidence" value="ECO:0007669"/>
    <property type="project" value="TreeGrafter"/>
</dbReference>
<dbReference type="Gene3D" id="3.40.50.720">
    <property type="entry name" value="NAD(P)-binding Rossmann-like Domain"/>
    <property type="match status" value="1"/>
</dbReference>
<reference evidence="3" key="1">
    <citation type="submission" date="2021-02" db="EMBL/GenBank/DDBJ databases">
        <authorList>
            <person name="Nowell W R."/>
        </authorList>
    </citation>
    <scope>NUCLEOTIDE SEQUENCE</scope>
</reference>
<evidence type="ECO:0000313" key="4">
    <source>
        <dbReference type="Proteomes" id="UP000681967"/>
    </source>
</evidence>
<evidence type="ECO:0000313" key="3">
    <source>
        <dbReference type="EMBL" id="CAF5108496.1"/>
    </source>
</evidence>
<sequence>PLALMLSQSTTDSKSSLISGATVTICHGDTHLNNLTWYCKNSDIVISTVGRAKVVQHRMIKEGVVVIDVGISKSWTDKAVTSKRCFLGDVDFDEVKLVARWITPVSGGVSRITVACLVSNLLELARQRQKK</sequence>
<dbReference type="GO" id="GO:0004488">
    <property type="term" value="F:methylenetetrahydrofolate dehydrogenase (NADP+) activity"/>
    <property type="evidence" value="ECO:0007669"/>
    <property type="project" value="InterPro"/>
</dbReference>
<evidence type="ECO:0000256" key="1">
    <source>
        <dbReference type="ARBA" id="ARBA00012776"/>
    </source>
</evidence>
<dbReference type="Pfam" id="PF02882">
    <property type="entry name" value="THF_DHG_CYH_C"/>
    <property type="match status" value="1"/>
</dbReference>
<dbReference type="PANTHER" id="PTHR48099:SF5">
    <property type="entry name" value="C-1-TETRAHYDROFOLATE SYNTHASE, CYTOPLASMIC"/>
    <property type="match status" value="1"/>
</dbReference>
<dbReference type="PANTHER" id="PTHR48099">
    <property type="entry name" value="C-1-TETRAHYDROFOLATE SYNTHASE, CYTOPLASMIC-RELATED"/>
    <property type="match status" value="1"/>
</dbReference>
<accession>A0A8S3F9E7</accession>
<dbReference type="InterPro" id="IPR000672">
    <property type="entry name" value="THF_DH/CycHdrlase"/>
</dbReference>
<dbReference type="EMBL" id="CAJOBH010240803">
    <property type="protein sequence ID" value="CAF5108496.1"/>
    <property type="molecule type" value="Genomic_DNA"/>
</dbReference>
<comment type="caution">
    <text evidence="3">The sequence shown here is derived from an EMBL/GenBank/DDBJ whole genome shotgun (WGS) entry which is preliminary data.</text>
</comment>
<feature type="domain" description="Tetrahydrofolate dehydrogenase/cyclohydrolase NAD(P)-binding" evidence="2">
    <location>
        <begin position="2"/>
        <end position="128"/>
    </location>
</feature>
<organism evidence="3 4">
    <name type="scientific">Rotaria magnacalcarata</name>
    <dbReference type="NCBI Taxonomy" id="392030"/>
    <lineage>
        <taxon>Eukaryota</taxon>
        <taxon>Metazoa</taxon>
        <taxon>Spiralia</taxon>
        <taxon>Gnathifera</taxon>
        <taxon>Rotifera</taxon>
        <taxon>Eurotatoria</taxon>
        <taxon>Bdelloidea</taxon>
        <taxon>Philodinida</taxon>
        <taxon>Philodinidae</taxon>
        <taxon>Rotaria</taxon>
    </lineage>
</organism>
<dbReference type="AlphaFoldDB" id="A0A8S3F9E7"/>
<dbReference type="GO" id="GO:0005829">
    <property type="term" value="C:cytosol"/>
    <property type="evidence" value="ECO:0007669"/>
    <property type="project" value="TreeGrafter"/>
</dbReference>
<name>A0A8S3F9E7_9BILA</name>
<dbReference type="SUPFAM" id="SSF51735">
    <property type="entry name" value="NAD(P)-binding Rossmann-fold domains"/>
    <property type="match status" value="1"/>
</dbReference>
<gene>
    <name evidence="3" type="ORF">BYL167_LOCUS65340</name>
</gene>
<evidence type="ECO:0000259" key="2">
    <source>
        <dbReference type="Pfam" id="PF02882"/>
    </source>
</evidence>
<feature type="non-terminal residue" evidence="3">
    <location>
        <position position="1"/>
    </location>
</feature>
<proteinExistence type="predicted"/>
<dbReference type="InterPro" id="IPR036291">
    <property type="entry name" value="NAD(P)-bd_dom_sf"/>
</dbReference>
<protein>
    <recommendedName>
        <fullName evidence="1">methenyltetrahydrofolate cyclohydrolase</fullName>
        <ecNumber evidence="1">3.5.4.9</ecNumber>
    </recommendedName>
</protein>
<dbReference type="InterPro" id="IPR020631">
    <property type="entry name" value="THF_DH/CycHdrlase_NAD-bd_dom"/>
</dbReference>
<dbReference type="PRINTS" id="PR00085">
    <property type="entry name" value="THFDHDRGNASE"/>
</dbReference>
<dbReference type="GO" id="GO:0004477">
    <property type="term" value="F:methenyltetrahydrofolate cyclohydrolase activity"/>
    <property type="evidence" value="ECO:0007669"/>
    <property type="project" value="UniProtKB-EC"/>
</dbReference>
<dbReference type="Proteomes" id="UP000681967">
    <property type="component" value="Unassembled WGS sequence"/>
</dbReference>
<dbReference type="EC" id="3.5.4.9" evidence="1"/>